<proteinExistence type="predicted"/>
<keyword evidence="2" id="KW-0813">Transport</keyword>
<sequence>MNEPPRQSTGAFLRQNGRWLSAGALISFTSSYGQTFFIALFAGQIMGEFGLTDGTWGTLYAVATIVSAGAMIAAGPWTDRLRVRHLATLTCLTLAVACLSMAGSRGLIWLAVTVFLLRFAGQGMMSHLAAVGMARWFAASRGRALAIAATGFALGQAILPVLFVQAGAILSWRTLWVVAALAVVATIPVILYLLRTERHPSGSAEGQTVFGLDGIHWTRAQMLRSGLFWALVPLMLGPPAFGTALFFHQVHLVDAKGWDLAGYVALLPLFTVVSVATMLLSGVLLDRYGAARLMRVYLLPFALGFWAMGMADTLWGAALALTIFGIGTGAQGTLPTACWAELYGTRHLGAIKSVATGIMVLGSAIGPAVTGWTIDAGFDFPQQMIAIVLYFLAATLLAAWALTRALPRLSQTAEIDVVRA</sequence>
<keyword evidence="4 7" id="KW-0812">Transmembrane</keyword>
<dbReference type="Pfam" id="PF07690">
    <property type="entry name" value="MFS_1"/>
    <property type="match status" value="1"/>
</dbReference>
<dbReference type="PATRIC" id="fig|935700.4.peg.3388"/>
<dbReference type="GO" id="GO:0022857">
    <property type="term" value="F:transmembrane transporter activity"/>
    <property type="evidence" value="ECO:0007669"/>
    <property type="project" value="InterPro"/>
</dbReference>
<evidence type="ECO:0000256" key="3">
    <source>
        <dbReference type="ARBA" id="ARBA00022475"/>
    </source>
</evidence>
<dbReference type="PROSITE" id="PS50850">
    <property type="entry name" value="MFS"/>
    <property type="match status" value="1"/>
</dbReference>
<evidence type="ECO:0000256" key="1">
    <source>
        <dbReference type="ARBA" id="ARBA00004651"/>
    </source>
</evidence>
<feature type="transmembrane region" description="Helical" evidence="7">
    <location>
        <begin position="54"/>
        <end position="74"/>
    </location>
</feature>
<dbReference type="InterPro" id="IPR050171">
    <property type="entry name" value="MFS_Transporters"/>
</dbReference>
<name>A0A0D1EDF0_9RHOB</name>
<feature type="transmembrane region" description="Helical" evidence="7">
    <location>
        <begin position="227"/>
        <end position="248"/>
    </location>
</feature>
<evidence type="ECO:0000256" key="5">
    <source>
        <dbReference type="ARBA" id="ARBA00022989"/>
    </source>
</evidence>
<evidence type="ECO:0000259" key="8">
    <source>
        <dbReference type="PROSITE" id="PS50850"/>
    </source>
</evidence>
<dbReference type="EMBL" id="JYFE01000060">
    <property type="protein sequence ID" value="KIT14956.1"/>
    <property type="molecule type" value="Genomic_DNA"/>
</dbReference>
<dbReference type="RefSeq" id="WP_043920043.1">
    <property type="nucleotide sequence ID" value="NZ_FZPF01000001.1"/>
</dbReference>
<dbReference type="OrthoDB" id="1404228at2"/>
<organism evidence="9 10">
    <name type="scientific">Jannaschia aquimarina</name>
    <dbReference type="NCBI Taxonomy" id="935700"/>
    <lineage>
        <taxon>Bacteria</taxon>
        <taxon>Pseudomonadati</taxon>
        <taxon>Pseudomonadota</taxon>
        <taxon>Alphaproteobacteria</taxon>
        <taxon>Rhodobacterales</taxon>
        <taxon>Roseobacteraceae</taxon>
        <taxon>Jannaschia</taxon>
    </lineage>
</organism>
<feature type="transmembrane region" description="Helical" evidence="7">
    <location>
        <begin position="354"/>
        <end position="374"/>
    </location>
</feature>
<feature type="domain" description="Major facilitator superfamily (MFS) profile" evidence="8">
    <location>
        <begin position="19"/>
        <end position="411"/>
    </location>
</feature>
<dbReference type="InterPro" id="IPR020846">
    <property type="entry name" value="MFS_dom"/>
</dbReference>
<evidence type="ECO:0000313" key="10">
    <source>
        <dbReference type="Proteomes" id="UP000032232"/>
    </source>
</evidence>
<feature type="transmembrane region" description="Helical" evidence="7">
    <location>
        <begin position="321"/>
        <end position="342"/>
    </location>
</feature>
<evidence type="ECO:0000256" key="6">
    <source>
        <dbReference type="ARBA" id="ARBA00023136"/>
    </source>
</evidence>
<dbReference type="AlphaFoldDB" id="A0A0D1EDF0"/>
<dbReference type="STRING" id="935700.jaqu_32810"/>
<comment type="subcellular location">
    <subcellularLocation>
        <location evidence="1">Cell membrane</location>
        <topology evidence="1">Multi-pass membrane protein</topology>
    </subcellularLocation>
</comment>
<feature type="transmembrane region" description="Helical" evidence="7">
    <location>
        <begin position="108"/>
        <end position="132"/>
    </location>
</feature>
<feature type="transmembrane region" description="Helical" evidence="7">
    <location>
        <begin position="297"/>
        <end position="315"/>
    </location>
</feature>
<dbReference type="PANTHER" id="PTHR23517">
    <property type="entry name" value="RESISTANCE PROTEIN MDTM, PUTATIVE-RELATED-RELATED"/>
    <property type="match status" value="1"/>
</dbReference>
<dbReference type="Gene3D" id="1.20.1250.20">
    <property type="entry name" value="MFS general substrate transporter like domains"/>
    <property type="match status" value="2"/>
</dbReference>
<dbReference type="SUPFAM" id="SSF103473">
    <property type="entry name" value="MFS general substrate transporter"/>
    <property type="match status" value="1"/>
</dbReference>
<feature type="transmembrane region" description="Helical" evidence="7">
    <location>
        <begin position="175"/>
        <end position="194"/>
    </location>
</feature>
<keyword evidence="6 7" id="KW-0472">Membrane</keyword>
<dbReference type="GO" id="GO:0005886">
    <property type="term" value="C:plasma membrane"/>
    <property type="evidence" value="ECO:0007669"/>
    <property type="project" value="UniProtKB-SubCell"/>
</dbReference>
<accession>A0A0D1EDF0</accession>
<evidence type="ECO:0000313" key="9">
    <source>
        <dbReference type="EMBL" id="KIT14956.1"/>
    </source>
</evidence>
<dbReference type="PANTHER" id="PTHR23517:SF2">
    <property type="entry name" value="MULTIDRUG RESISTANCE PROTEIN MDTH"/>
    <property type="match status" value="1"/>
</dbReference>
<keyword evidence="3" id="KW-1003">Cell membrane</keyword>
<feature type="transmembrane region" description="Helical" evidence="7">
    <location>
        <begin position="144"/>
        <end position="163"/>
    </location>
</feature>
<keyword evidence="5 7" id="KW-1133">Transmembrane helix</keyword>
<dbReference type="InterPro" id="IPR036259">
    <property type="entry name" value="MFS_trans_sf"/>
</dbReference>
<comment type="caution">
    <text evidence="9">The sequence shown here is derived from an EMBL/GenBank/DDBJ whole genome shotgun (WGS) entry which is preliminary data.</text>
</comment>
<evidence type="ECO:0000256" key="4">
    <source>
        <dbReference type="ARBA" id="ARBA00022692"/>
    </source>
</evidence>
<protein>
    <submittedName>
        <fullName evidence="9">Major Facilitator Superfamily protein</fullName>
    </submittedName>
</protein>
<evidence type="ECO:0000256" key="2">
    <source>
        <dbReference type="ARBA" id="ARBA00022448"/>
    </source>
</evidence>
<feature type="transmembrane region" description="Helical" evidence="7">
    <location>
        <begin position="86"/>
        <end position="102"/>
    </location>
</feature>
<evidence type="ECO:0000256" key="7">
    <source>
        <dbReference type="SAM" id="Phobius"/>
    </source>
</evidence>
<feature type="transmembrane region" description="Helical" evidence="7">
    <location>
        <begin position="380"/>
        <end position="402"/>
    </location>
</feature>
<feature type="transmembrane region" description="Helical" evidence="7">
    <location>
        <begin position="260"/>
        <end position="285"/>
    </location>
</feature>
<reference evidence="9 10" key="1">
    <citation type="submission" date="2015-02" db="EMBL/GenBank/DDBJ databases">
        <title>Genome Sequence of Jannaschia aquimarina DSM28248, a member of the Roseobacter clade.</title>
        <authorList>
            <person name="Voget S."/>
            <person name="Daniel R."/>
        </authorList>
    </citation>
    <scope>NUCLEOTIDE SEQUENCE [LARGE SCALE GENOMIC DNA]</scope>
    <source>
        <strain evidence="9 10">GSW-M26</strain>
    </source>
</reference>
<feature type="transmembrane region" description="Helical" evidence="7">
    <location>
        <begin position="20"/>
        <end position="42"/>
    </location>
</feature>
<keyword evidence="10" id="KW-1185">Reference proteome</keyword>
<gene>
    <name evidence="9" type="ORF">jaqu_32810</name>
</gene>
<dbReference type="InterPro" id="IPR011701">
    <property type="entry name" value="MFS"/>
</dbReference>
<dbReference type="Proteomes" id="UP000032232">
    <property type="component" value="Unassembled WGS sequence"/>
</dbReference>